<accession>A0ABT1MG82</accession>
<feature type="chain" id="PRO_5047529413" evidence="2">
    <location>
        <begin position="25"/>
        <end position="367"/>
    </location>
</feature>
<gene>
    <name evidence="3" type="primary">gldN</name>
    <name evidence="3" type="ORF">NMU02_01085</name>
</gene>
<protein>
    <submittedName>
        <fullName evidence="3">Gliding motility protein GldN</fullName>
    </submittedName>
</protein>
<dbReference type="InterPro" id="IPR019847">
    <property type="entry name" value="Gliding_motility_assoc_GldN"/>
</dbReference>
<dbReference type="Proteomes" id="UP001205603">
    <property type="component" value="Unassembled WGS sequence"/>
</dbReference>
<dbReference type="NCBIfam" id="TIGR03523">
    <property type="entry name" value="GldN"/>
    <property type="match status" value="1"/>
</dbReference>
<feature type="compositionally biased region" description="Low complexity" evidence="1">
    <location>
        <begin position="337"/>
        <end position="361"/>
    </location>
</feature>
<evidence type="ECO:0000313" key="3">
    <source>
        <dbReference type="EMBL" id="MCP9610688.1"/>
    </source>
</evidence>
<evidence type="ECO:0000256" key="1">
    <source>
        <dbReference type="SAM" id="MobiDB-lite"/>
    </source>
</evidence>
<reference evidence="3 4" key="1">
    <citation type="submission" date="2022-07" db="EMBL/GenBank/DDBJ databases">
        <title>Fecal culturing of patients with breast cancer.</title>
        <authorList>
            <person name="Teng N.M.Y."/>
            <person name="Kiu R."/>
            <person name="Evans R."/>
            <person name="Baker D.J."/>
            <person name="Zenner C."/>
            <person name="Robinson S.D."/>
            <person name="Hall L.J."/>
        </authorList>
    </citation>
    <scope>NUCLEOTIDE SEQUENCE [LARGE SCALE GENOMIC DNA]</scope>
    <source>
        <strain evidence="3 4">LH1063</strain>
    </source>
</reference>
<evidence type="ECO:0000256" key="2">
    <source>
        <dbReference type="SAM" id="SignalP"/>
    </source>
</evidence>
<sequence length="367" mass="42750">MKLTKFIWAIACFSCSLTVIQAQTANRSTVRTASPDKEEKSVLSVRAQNLYDNTGISEADIPWERVIYRELDLTKEKNLPLYFPEEVIDGQENLFRMIMRLLLDNQIPAYEYLDGREIFSDQYKLKLKEGILDRFEIMYEEKEGRTTKTTRYIVEDSDIPTNLVLSYYLKERWIFDQRNSKFYPEIIAICPILSRTGDFGGEPVKYPMFWIRYNDLRPYLSQQYILADNENNVRHYTYDDYFQLRMFDGDIYKTMNLRNISLQQQYPSDTARIAAQKKIEDQLKNFDSNLWVTPPTANKAEAKAEKDDKSDNKETKTAVKEQTEVKNSVRSKRSSRGSKSSSVKSSKSGGSKSSSKSAPVRSVRRTR</sequence>
<dbReference type="RefSeq" id="WP_255025237.1">
    <property type="nucleotide sequence ID" value="NZ_JANDHW010000001.1"/>
</dbReference>
<keyword evidence="2" id="KW-0732">Signal</keyword>
<name>A0ABT1MG82_9BACT</name>
<keyword evidence="4" id="KW-1185">Reference proteome</keyword>
<feature type="compositionally biased region" description="Basic and acidic residues" evidence="1">
    <location>
        <begin position="300"/>
        <end position="324"/>
    </location>
</feature>
<evidence type="ECO:0000313" key="4">
    <source>
        <dbReference type="Proteomes" id="UP001205603"/>
    </source>
</evidence>
<organism evidence="3 4">
    <name type="scientific">Coprobacter tertius</name>
    <dbReference type="NCBI Taxonomy" id="2944915"/>
    <lineage>
        <taxon>Bacteria</taxon>
        <taxon>Pseudomonadati</taxon>
        <taxon>Bacteroidota</taxon>
        <taxon>Bacteroidia</taxon>
        <taxon>Bacteroidales</taxon>
        <taxon>Barnesiellaceae</taxon>
        <taxon>Coprobacter</taxon>
    </lineage>
</organism>
<dbReference type="EMBL" id="JANDHW010000001">
    <property type="protein sequence ID" value="MCP9610688.1"/>
    <property type="molecule type" value="Genomic_DNA"/>
</dbReference>
<dbReference type="Pfam" id="PF19841">
    <property type="entry name" value="GldN"/>
    <property type="match status" value="1"/>
</dbReference>
<proteinExistence type="predicted"/>
<comment type="caution">
    <text evidence="3">The sequence shown here is derived from an EMBL/GenBank/DDBJ whole genome shotgun (WGS) entry which is preliminary data.</text>
</comment>
<feature type="region of interest" description="Disordered" evidence="1">
    <location>
        <begin position="290"/>
        <end position="367"/>
    </location>
</feature>
<feature type="signal peptide" evidence="2">
    <location>
        <begin position="1"/>
        <end position="24"/>
    </location>
</feature>